<geneLocation type="mitochondrion" evidence="2"/>
<name>A0A8J9T1U2_9FUNG</name>
<dbReference type="InterPro" id="IPR006350">
    <property type="entry name" value="Intron_endoG1"/>
</dbReference>
<protein>
    <recommendedName>
        <fullName evidence="1">GIY-YIG domain-containing protein</fullName>
    </recommendedName>
</protein>
<feature type="domain" description="GIY-YIG" evidence="1">
    <location>
        <begin position="71"/>
        <end position="159"/>
    </location>
</feature>
<organism evidence="2 3">
    <name type="scientific">Entomortierella parvispora</name>
    <dbReference type="NCBI Taxonomy" id="205924"/>
    <lineage>
        <taxon>Eukaryota</taxon>
        <taxon>Fungi</taxon>
        <taxon>Fungi incertae sedis</taxon>
        <taxon>Mucoromycota</taxon>
        <taxon>Mortierellomycotina</taxon>
        <taxon>Mortierellomycetes</taxon>
        <taxon>Mortierellales</taxon>
        <taxon>Mortierellaceae</taxon>
        <taxon>Entomortierella</taxon>
    </lineage>
</organism>
<dbReference type="NCBIfam" id="TIGR01453">
    <property type="entry name" value="grpIintron_endo"/>
    <property type="match status" value="1"/>
</dbReference>
<evidence type="ECO:0000259" key="1">
    <source>
        <dbReference type="PROSITE" id="PS50164"/>
    </source>
</evidence>
<dbReference type="OrthoDB" id="2446747at2759"/>
<dbReference type="InterPro" id="IPR000305">
    <property type="entry name" value="GIY-YIG_endonuc"/>
</dbReference>
<proteinExistence type="predicted"/>
<dbReference type="SUPFAM" id="SSF82771">
    <property type="entry name" value="GIY-YIG endonuclease"/>
    <property type="match status" value="1"/>
</dbReference>
<evidence type="ECO:0000313" key="3">
    <source>
        <dbReference type="Proteomes" id="UP000827284"/>
    </source>
</evidence>
<gene>
    <name evidence="2" type="primary">orf243</name>
    <name evidence="2" type="ORF">EMPS_mp03</name>
</gene>
<dbReference type="InterPro" id="IPR035901">
    <property type="entry name" value="GIY-YIG_endonuc_sf"/>
</dbReference>
<dbReference type="CDD" id="cd10445">
    <property type="entry name" value="GIY-YIG_bI1_like"/>
    <property type="match status" value="1"/>
</dbReference>
<dbReference type="AlphaFoldDB" id="A0A8J9T1U2"/>
<evidence type="ECO:0000313" key="2">
    <source>
        <dbReference type="EMBL" id="BDC33816.1"/>
    </source>
</evidence>
<accession>A0A8J9T1U2</accession>
<reference evidence="2 3" key="1">
    <citation type="submission" date="2021-11" db="EMBL/GenBank/DDBJ databases">
        <title>Circularized mitochondrial genome sequence of Mortierella parvispora strain E1425, a Mucormycotic fungus associated with Burkholderiaceae-related endosymbiotic bacteria.</title>
        <authorList>
            <person name="Herlambang A."/>
            <person name="Guo Y."/>
            <person name="Takashima Y."/>
            <person name="Narisawa K."/>
            <person name="Ohta H."/>
            <person name="Nishizawa T."/>
        </authorList>
    </citation>
    <scope>NUCLEOTIDE SEQUENCE [LARGE SCALE GENOMIC DNA]</scope>
    <source>
        <strain evidence="2 3">E1425</strain>
    </source>
</reference>
<keyword evidence="2" id="KW-0496">Mitochondrion</keyword>
<dbReference type="Proteomes" id="UP000827284">
    <property type="component" value="Mitochondrion MT"/>
</dbReference>
<keyword evidence="3" id="KW-1185">Reference proteome</keyword>
<dbReference type="SMART" id="SM00465">
    <property type="entry name" value="GIYc"/>
    <property type="match status" value="1"/>
</dbReference>
<dbReference type="GO" id="GO:0004519">
    <property type="term" value="F:endonuclease activity"/>
    <property type="evidence" value="ECO:0007669"/>
    <property type="project" value="InterPro"/>
</dbReference>
<dbReference type="Pfam" id="PF01541">
    <property type="entry name" value="GIY-YIG"/>
    <property type="match status" value="1"/>
</dbReference>
<sequence length="243" mass="28355">MNTIYNLIFNYFNSSFDSINLENFLIILDFIGPEFSTDSTNIILLCSSMVPIKIYSNADTMKQDILKDNFKKVGVYRWINNDNNKTYVGSSINLSNRFRLYFNNDFISDKTRSKSLIHDALTLYGYSKFTLEILEYCDKSSVLSREQHYLDTLNPEYNLLKIAGNSTGFKHSEESILKRVTAFTENKKARKALNLLKLKENIKEYKISINFPLQGSKRSLETIELMRKNHSRSKTVYEYKSDK</sequence>
<dbReference type="PROSITE" id="PS50164">
    <property type="entry name" value="GIY_YIG"/>
    <property type="match status" value="1"/>
</dbReference>
<dbReference type="EMBL" id="LC659289">
    <property type="protein sequence ID" value="BDC33816.1"/>
    <property type="molecule type" value="Genomic_DNA"/>
</dbReference>
<dbReference type="Gene3D" id="3.40.1440.10">
    <property type="entry name" value="GIY-YIG endonuclease"/>
    <property type="match status" value="1"/>
</dbReference>